<keyword evidence="1" id="KW-0175">Coiled coil</keyword>
<evidence type="ECO:0000313" key="4">
    <source>
        <dbReference type="EMBL" id="KAF1843078.1"/>
    </source>
</evidence>
<sequence>MTRNPSQFSGRRSRTSTVSVPPSISQQASPFSSQESATSAVPETPIPYSGTSQFTASQASRSSSQVSGNLSASEPPRQKTDHAHLLEMLPQMRRQYHGNGLWNCKCSDKQNPMDQLWPHARKAGGSYFKCAKHFQEGCDFSLESTGKEWYEEKFNAEILDGTFFKQVNGVAAPNRKRFITNESRVLLDPSFHMSVGDDDTLRTPKRVKGAAVSAAEELREPGIDIGETRVPFPAQLGASPASASKKSGRKNATGGGGKYYAVRNGPRPGIYRTWELAKVNIEGVSGIEQSSFKTEDQARAYLAERAVLPRGSATSSVHSQLAKTFLEEAVKAVSTLAAQDLSNSVLDTLKEGDIVVSQEQREALSATTLKHTEAFEKVKKGFEEAKSSLRVKEEQVLELEHQAEKLKESLAKSERLVVELWEQTLAMDRPSVD</sequence>
<feature type="region of interest" description="Disordered" evidence="2">
    <location>
        <begin position="1"/>
        <end position="78"/>
    </location>
</feature>
<organism evidence="4 5">
    <name type="scientific">Cucurbitaria berberidis CBS 394.84</name>
    <dbReference type="NCBI Taxonomy" id="1168544"/>
    <lineage>
        <taxon>Eukaryota</taxon>
        <taxon>Fungi</taxon>
        <taxon>Dikarya</taxon>
        <taxon>Ascomycota</taxon>
        <taxon>Pezizomycotina</taxon>
        <taxon>Dothideomycetes</taxon>
        <taxon>Pleosporomycetidae</taxon>
        <taxon>Pleosporales</taxon>
        <taxon>Pleosporineae</taxon>
        <taxon>Cucurbitariaceae</taxon>
        <taxon>Cucurbitaria</taxon>
    </lineage>
</organism>
<dbReference type="InterPro" id="IPR009027">
    <property type="entry name" value="Ribosomal_bL9/RNase_H1_N"/>
</dbReference>
<keyword evidence="5" id="KW-1185">Reference proteome</keyword>
<gene>
    <name evidence="4" type="ORF">K460DRAFT_418212</name>
</gene>
<dbReference type="Pfam" id="PF01693">
    <property type="entry name" value="Cauli_VI"/>
    <property type="match status" value="1"/>
</dbReference>
<protein>
    <recommendedName>
        <fullName evidence="3">Ribonuclease H1 N-terminal domain-containing protein</fullName>
    </recommendedName>
</protein>
<dbReference type="OrthoDB" id="407198at2759"/>
<dbReference type="InterPro" id="IPR037056">
    <property type="entry name" value="RNase_H1_N_sf"/>
</dbReference>
<feature type="region of interest" description="Disordered" evidence="2">
    <location>
        <begin position="235"/>
        <end position="259"/>
    </location>
</feature>
<name>A0A9P4GC05_9PLEO</name>
<dbReference type="Gene3D" id="3.40.970.10">
    <property type="entry name" value="Ribonuclease H1, N-terminal domain"/>
    <property type="match status" value="1"/>
</dbReference>
<dbReference type="SUPFAM" id="SSF55658">
    <property type="entry name" value="L9 N-domain-like"/>
    <property type="match status" value="1"/>
</dbReference>
<dbReference type="GeneID" id="63855176"/>
<dbReference type="InterPro" id="IPR011320">
    <property type="entry name" value="RNase_H1_N"/>
</dbReference>
<evidence type="ECO:0000313" key="5">
    <source>
        <dbReference type="Proteomes" id="UP000800039"/>
    </source>
</evidence>
<dbReference type="Proteomes" id="UP000800039">
    <property type="component" value="Unassembled WGS sequence"/>
</dbReference>
<evidence type="ECO:0000256" key="1">
    <source>
        <dbReference type="SAM" id="Coils"/>
    </source>
</evidence>
<feature type="coiled-coil region" evidence="1">
    <location>
        <begin position="382"/>
        <end position="416"/>
    </location>
</feature>
<evidence type="ECO:0000256" key="2">
    <source>
        <dbReference type="SAM" id="MobiDB-lite"/>
    </source>
</evidence>
<proteinExistence type="predicted"/>
<feature type="compositionally biased region" description="Low complexity" evidence="2">
    <location>
        <begin position="51"/>
        <end position="67"/>
    </location>
</feature>
<accession>A0A9P4GC05</accession>
<evidence type="ECO:0000259" key="3">
    <source>
        <dbReference type="Pfam" id="PF01693"/>
    </source>
</evidence>
<dbReference type="AlphaFoldDB" id="A0A9P4GC05"/>
<dbReference type="RefSeq" id="XP_040785641.1">
    <property type="nucleotide sequence ID" value="XM_040937926.1"/>
</dbReference>
<feature type="compositionally biased region" description="Polar residues" evidence="2">
    <location>
        <begin position="24"/>
        <end position="41"/>
    </location>
</feature>
<comment type="caution">
    <text evidence="4">The sequence shown here is derived from an EMBL/GenBank/DDBJ whole genome shotgun (WGS) entry which is preliminary data.</text>
</comment>
<dbReference type="EMBL" id="ML976617">
    <property type="protein sequence ID" value="KAF1843078.1"/>
    <property type="molecule type" value="Genomic_DNA"/>
</dbReference>
<feature type="domain" description="Ribonuclease H1 N-terminal" evidence="3">
    <location>
        <begin position="258"/>
        <end position="301"/>
    </location>
</feature>
<feature type="compositionally biased region" description="Polar residues" evidence="2">
    <location>
        <begin position="1"/>
        <end position="10"/>
    </location>
</feature>
<reference evidence="4" key="1">
    <citation type="submission" date="2020-01" db="EMBL/GenBank/DDBJ databases">
        <authorList>
            <consortium name="DOE Joint Genome Institute"/>
            <person name="Haridas S."/>
            <person name="Albert R."/>
            <person name="Binder M."/>
            <person name="Bloem J."/>
            <person name="Labutti K."/>
            <person name="Salamov A."/>
            <person name="Andreopoulos B."/>
            <person name="Baker S.E."/>
            <person name="Barry K."/>
            <person name="Bills G."/>
            <person name="Bluhm B.H."/>
            <person name="Cannon C."/>
            <person name="Castanera R."/>
            <person name="Culley D.E."/>
            <person name="Daum C."/>
            <person name="Ezra D."/>
            <person name="Gonzalez J.B."/>
            <person name="Henrissat B."/>
            <person name="Kuo A."/>
            <person name="Liang C."/>
            <person name="Lipzen A."/>
            <person name="Lutzoni F."/>
            <person name="Magnuson J."/>
            <person name="Mondo S."/>
            <person name="Nolan M."/>
            <person name="Ohm R."/>
            <person name="Pangilinan J."/>
            <person name="Park H.-J."/>
            <person name="Ramirez L."/>
            <person name="Alfaro M."/>
            <person name="Sun H."/>
            <person name="Tritt A."/>
            <person name="Yoshinaga Y."/>
            <person name="Zwiers L.-H."/>
            <person name="Turgeon B.G."/>
            <person name="Goodwin S.B."/>
            <person name="Spatafora J.W."/>
            <person name="Crous P.W."/>
            <person name="Grigoriev I.V."/>
        </authorList>
    </citation>
    <scope>NUCLEOTIDE SEQUENCE</scope>
    <source>
        <strain evidence="4">CBS 394.84</strain>
    </source>
</reference>